<proteinExistence type="inferred from homology"/>
<dbReference type="KEGG" id="dov:DSCO28_54490"/>
<evidence type="ECO:0000256" key="4">
    <source>
        <dbReference type="ARBA" id="ARBA00022723"/>
    </source>
</evidence>
<name>A0A5K7ZXA1_9BACT</name>
<gene>
    <name evidence="10" type="ORF">DSCO28_54490</name>
</gene>
<dbReference type="GO" id="GO:0046872">
    <property type="term" value="F:metal ion binding"/>
    <property type="evidence" value="ECO:0007669"/>
    <property type="project" value="UniProtKB-KW"/>
</dbReference>
<dbReference type="PANTHER" id="PTHR43742:SF9">
    <property type="entry name" value="TETRATHIONATE REDUCTASE SUBUNIT A"/>
    <property type="match status" value="1"/>
</dbReference>
<dbReference type="InterPro" id="IPR006963">
    <property type="entry name" value="Mopterin_OxRdtase_4Fe-4S_dom"/>
</dbReference>
<dbReference type="PROSITE" id="PS51669">
    <property type="entry name" value="4FE4S_MOW_BIS_MGD"/>
    <property type="match status" value="1"/>
</dbReference>
<dbReference type="InterPro" id="IPR006656">
    <property type="entry name" value="Mopterin_OxRdtase"/>
</dbReference>
<dbReference type="CDD" id="cd02778">
    <property type="entry name" value="MopB_CT_Thiosulfate-R-like"/>
    <property type="match status" value="1"/>
</dbReference>
<dbReference type="InterPro" id="IPR006657">
    <property type="entry name" value="MoPterin_dinucl-bd_dom"/>
</dbReference>
<dbReference type="RefSeq" id="WP_155324673.1">
    <property type="nucleotide sequence ID" value="NZ_AP021876.1"/>
</dbReference>
<keyword evidence="7" id="KW-0408">Iron</keyword>
<dbReference type="Gene3D" id="2.40.40.20">
    <property type="match status" value="1"/>
</dbReference>
<dbReference type="InterPro" id="IPR050612">
    <property type="entry name" value="Prok_Mopterin_Oxidored"/>
</dbReference>
<evidence type="ECO:0000313" key="11">
    <source>
        <dbReference type="Proteomes" id="UP000425960"/>
    </source>
</evidence>
<dbReference type="EMBL" id="AP021876">
    <property type="protein sequence ID" value="BBO84883.1"/>
    <property type="molecule type" value="Genomic_DNA"/>
</dbReference>
<evidence type="ECO:0000256" key="8">
    <source>
        <dbReference type="ARBA" id="ARBA00023014"/>
    </source>
</evidence>
<keyword evidence="3" id="KW-0500">Molybdenum</keyword>
<dbReference type="Gene3D" id="3.30.2070.10">
    <property type="entry name" value="Formate dehydrogenase/DMSO reductase"/>
    <property type="match status" value="1"/>
</dbReference>
<dbReference type="InterPro" id="IPR027467">
    <property type="entry name" value="MopterinOxRdtase_cofactor_BS"/>
</dbReference>
<dbReference type="InterPro" id="IPR009010">
    <property type="entry name" value="Asp_de-COase-like_dom_sf"/>
</dbReference>
<evidence type="ECO:0000313" key="10">
    <source>
        <dbReference type="EMBL" id="BBO84883.1"/>
    </source>
</evidence>
<dbReference type="GO" id="GO:0051539">
    <property type="term" value="F:4 iron, 4 sulfur cluster binding"/>
    <property type="evidence" value="ECO:0007669"/>
    <property type="project" value="UniProtKB-KW"/>
</dbReference>
<dbReference type="PANTHER" id="PTHR43742">
    <property type="entry name" value="TRIMETHYLAMINE-N-OXIDE REDUCTASE"/>
    <property type="match status" value="1"/>
</dbReference>
<keyword evidence="4" id="KW-0479">Metal-binding</keyword>
<dbReference type="GO" id="GO:0016491">
    <property type="term" value="F:oxidoreductase activity"/>
    <property type="evidence" value="ECO:0007669"/>
    <property type="project" value="UniProtKB-KW"/>
</dbReference>
<keyword evidence="5" id="KW-0732">Signal</keyword>
<keyword evidence="6" id="KW-0560">Oxidoreductase</keyword>
<sequence>MAAKKSTFSVCGMCTVRCPIQVETENGAIQFIQGNPHMGGINGALCARGAAGKALINDNERIQRPMIRVGDRGQGNWKPISWDEALDYAASQLKTVIDTHGGKSILFSDRGGPFRDLHQAFVRGLGSPNWSNHDASCARNVQHAALSLFGFGRKGVGYDLKNARHVVLQTRNIFEAINVKEVNDLMAAMEKGCKLTVIDIRANVTATKAHRFMMIRPGSDYALNLSVIHTLLNRKLYNTAYANKWIKDLDVLERFVKPYTPEWAEQETGIAAEEIVQFTKDLAKDAPAILWHPGWMNARYMDSFYMSRTIYIINTLLGSIGAKGGLPMVNKPGDVGRKGLKKLVDLVPKPEDKRADGTGWKYGHLDTGPGLINLGFDAIESEDPYPVRAYIAYRHDPLMGFPDPERMKQKWAKLDFLMSVSFTWSDTAWHSDLVLPLSPYLERESILACKNGLNPYMFTRRRAVEPRYDTRSDWEILCGLAKRLGIDALAFDSIEKIWEYQLDGTGVSVSDFDAKGFVQLGTGPLYKEEPTFKTPSGKVEIINEKWESQGVPSLKPYESTHPPEGKFRLTFGRCGVHTQGHTVNNSLLFEQVSENTLWINSDAGARMGLTDGDLVEISGNGRGGRMHARLTDLIHPEAVFMLHGFGHRLPVESRAFGKGVADHELMCGGLEKWDKGGGAVAMQEHFVSVARC</sequence>
<evidence type="ECO:0000256" key="6">
    <source>
        <dbReference type="ARBA" id="ARBA00023002"/>
    </source>
</evidence>
<evidence type="ECO:0000256" key="2">
    <source>
        <dbReference type="ARBA" id="ARBA00022485"/>
    </source>
</evidence>
<dbReference type="Gene3D" id="3.40.228.10">
    <property type="entry name" value="Dimethylsulfoxide Reductase, domain 2"/>
    <property type="match status" value="1"/>
</dbReference>
<dbReference type="AlphaFoldDB" id="A0A5K7ZXA1"/>
<dbReference type="Pfam" id="PF01568">
    <property type="entry name" value="Molydop_binding"/>
    <property type="match status" value="1"/>
</dbReference>
<dbReference type="Pfam" id="PF04879">
    <property type="entry name" value="Molybdop_Fe4S4"/>
    <property type="match status" value="1"/>
</dbReference>
<feature type="domain" description="4Fe-4S Mo/W bis-MGD-type" evidence="9">
    <location>
        <begin position="4"/>
        <end position="60"/>
    </location>
</feature>
<reference evidence="10 11" key="1">
    <citation type="submission" date="2019-11" db="EMBL/GenBank/DDBJ databases">
        <title>Comparative genomics of hydrocarbon-degrading Desulfosarcina strains.</title>
        <authorList>
            <person name="Watanabe M."/>
            <person name="Kojima H."/>
            <person name="Fukui M."/>
        </authorList>
    </citation>
    <scope>NUCLEOTIDE SEQUENCE [LARGE SCALE GENOMIC DNA]</scope>
    <source>
        <strain evidence="10 11">28bB2T</strain>
    </source>
</reference>
<evidence type="ECO:0000256" key="7">
    <source>
        <dbReference type="ARBA" id="ARBA00023004"/>
    </source>
</evidence>
<keyword evidence="8" id="KW-0411">Iron-sulfur</keyword>
<evidence type="ECO:0000259" key="9">
    <source>
        <dbReference type="PROSITE" id="PS51669"/>
    </source>
</evidence>
<dbReference type="Gene3D" id="2.20.25.90">
    <property type="entry name" value="ADC-like domains"/>
    <property type="match status" value="1"/>
</dbReference>
<evidence type="ECO:0000256" key="3">
    <source>
        <dbReference type="ARBA" id="ARBA00022505"/>
    </source>
</evidence>
<accession>A0A5K7ZXA1</accession>
<dbReference type="Proteomes" id="UP000425960">
    <property type="component" value="Chromosome"/>
</dbReference>
<dbReference type="SMART" id="SM00926">
    <property type="entry name" value="Molybdop_Fe4S4"/>
    <property type="match status" value="1"/>
</dbReference>
<evidence type="ECO:0000256" key="1">
    <source>
        <dbReference type="ARBA" id="ARBA00010312"/>
    </source>
</evidence>
<dbReference type="PROSITE" id="PS00551">
    <property type="entry name" value="MOLYBDOPTERIN_PROK_1"/>
    <property type="match status" value="1"/>
</dbReference>
<dbReference type="GO" id="GO:0043546">
    <property type="term" value="F:molybdopterin cofactor binding"/>
    <property type="evidence" value="ECO:0007669"/>
    <property type="project" value="InterPro"/>
</dbReference>
<dbReference type="SUPFAM" id="SSF50692">
    <property type="entry name" value="ADC-like"/>
    <property type="match status" value="1"/>
</dbReference>
<evidence type="ECO:0000256" key="5">
    <source>
        <dbReference type="ARBA" id="ARBA00022729"/>
    </source>
</evidence>
<dbReference type="Pfam" id="PF00384">
    <property type="entry name" value="Molybdopterin"/>
    <property type="match status" value="1"/>
</dbReference>
<dbReference type="SUPFAM" id="SSF53706">
    <property type="entry name" value="Formate dehydrogenase/DMSO reductase, domains 1-3"/>
    <property type="match status" value="1"/>
</dbReference>
<protein>
    <submittedName>
        <fullName evidence="10">Thiosulfate reductase</fullName>
    </submittedName>
</protein>
<dbReference type="Gene3D" id="3.40.50.740">
    <property type="match status" value="1"/>
</dbReference>
<organism evidence="10 11">
    <name type="scientific">Desulfosarcina ovata subsp. sediminis</name>
    <dbReference type="NCBI Taxonomy" id="885957"/>
    <lineage>
        <taxon>Bacteria</taxon>
        <taxon>Pseudomonadati</taxon>
        <taxon>Thermodesulfobacteriota</taxon>
        <taxon>Desulfobacteria</taxon>
        <taxon>Desulfobacterales</taxon>
        <taxon>Desulfosarcinaceae</taxon>
        <taxon>Desulfosarcina</taxon>
    </lineage>
</organism>
<keyword evidence="2" id="KW-0004">4Fe-4S</keyword>
<comment type="similarity">
    <text evidence="1">Belongs to the prokaryotic molybdopterin-containing oxidoreductase family.</text>
</comment>